<proteinExistence type="predicted"/>
<organism evidence="1 2">
    <name type="scientific">Sphagnum jensenii</name>
    <dbReference type="NCBI Taxonomy" id="128206"/>
    <lineage>
        <taxon>Eukaryota</taxon>
        <taxon>Viridiplantae</taxon>
        <taxon>Streptophyta</taxon>
        <taxon>Embryophyta</taxon>
        <taxon>Bryophyta</taxon>
        <taxon>Sphagnophytina</taxon>
        <taxon>Sphagnopsida</taxon>
        <taxon>Sphagnales</taxon>
        <taxon>Sphagnaceae</taxon>
        <taxon>Sphagnum</taxon>
    </lineage>
</organism>
<reference evidence="1 2" key="1">
    <citation type="submission" date="2024-03" db="EMBL/GenBank/DDBJ databases">
        <authorList>
            <consortium name="ELIXIR-Norway"/>
            <consortium name="Elixir Norway"/>
        </authorList>
    </citation>
    <scope>NUCLEOTIDE SEQUENCE [LARGE SCALE GENOMIC DNA]</scope>
</reference>
<evidence type="ECO:0000313" key="2">
    <source>
        <dbReference type="Proteomes" id="UP001497522"/>
    </source>
</evidence>
<keyword evidence="2" id="KW-1185">Reference proteome</keyword>
<dbReference type="EMBL" id="OZ023702">
    <property type="protein sequence ID" value="CAK9857689.1"/>
    <property type="molecule type" value="Genomic_DNA"/>
</dbReference>
<evidence type="ECO:0000313" key="1">
    <source>
        <dbReference type="EMBL" id="CAK9857689.1"/>
    </source>
</evidence>
<protein>
    <submittedName>
        <fullName evidence="1">Uncharacterized protein</fullName>
    </submittedName>
</protein>
<accession>A0ABP1A5A3</accession>
<gene>
    <name evidence="1" type="ORF">CSSPJE1EN2_LOCUS684</name>
</gene>
<sequence>MMPNPVPLVWGLEQYPEVEEEARVERETDGLRPKLLRPEKLGQQEINEIRVSDSGVPPLLATAPQQPLGKKSLQTRLDLRGLQLLQAVLEPVLESMGRTARVPFREEHLGKLFAGGESVASSWLFFSFFSFI</sequence>
<dbReference type="Proteomes" id="UP001497522">
    <property type="component" value="Chromosome 1"/>
</dbReference>
<name>A0ABP1A5A3_9BRYO</name>